<dbReference type="EMBL" id="FCOE02000013">
    <property type="protein sequence ID" value="SAK73286.1"/>
    <property type="molecule type" value="Genomic_DNA"/>
</dbReference>
<evidence type="ECO:0000256" key="4">
    <source>
        <dbReference type="ARBA" id="ARBA00023172"/>
    </source>
</evidence>
<keyword evidence="6" id="KW-1185">Reference proteome</keyword>
<comment type="similarity">
    <text evidence="1">Belongs to the 'phage' integrase family.</text>
</comment>
<dbReference type="InterPro" id="IPR010998">
    <property type="entry name" value="Integrase_recombinase_N"/>
</dbReference>
<keyword evidence="2" id="KW-0229">DNA integration</keyword>
<evidence type="ECO:0000313" key="5">
    <source>
        <dbReference type="EMBL" id="SAK73286.1"/>
    </source>
</evidence>
<dbReference type="STRING" id="1777141.AWB80_04077"/>
<comment type="caution">
    <text evidence="5">The sequence shown here is derived from an EMBL/GenBank/DDBJ whole genome shotgun (WGS) entry which is preliminary data.</text>
</comment>
<dbReference type="Gene3D" id="1.10.150.130">
    <property type="match status" value="1"/>
</dbReference>
<dbReference type="PANTHER" id="PTHR30349:SF41">
    <property type="entry name" value="INTEGRASE_RECOMBINASE PROTEIN MJ0367-RELATED"/>
    <property type="match status" value="1"/>
</dbReference>
<dbReference type="SUPFAM" id="SSF56349">
    <property type="entry name" value="DNA breaking-rejoining enzymes"/>
    <property type="match status" value="1"/>
</dbReference>
<dbReference type="InterPro" id="IPR011010">
    <property type="entry name" value="DNA_brk_join_enz"/>
</dbReference>
<dbReference type="OrthoDB" id="8823540at2"/>
<keyword evidence="4" id="KW-0233">DNA recombination</keyword>
<name>A0A158BUC0_9BURK</name>
<evidence type="ECO:0000313" key="6">
    <source>
        <dbReference type="Proteomes" id="UP000054911"/>
    </source>
</evidence>
<evidence type="ECO:0000256" key="2">
    <source>
        <dbReference type="ARBA" id="ARBA00022908"/>
    </source>
</evidence>
<dbReference type="AlphaFoldDB" id="A0A158BUC0"/>
<dbReference type="RefSeq" id="WP_061176487.1">
    <property type="nucleotide sequence ID" value="NZ_FCOE02000013.1"/>
</dbReference>
<dbReference type="GO" id="GO:0003677">
    <property type="term" value="F:DNA binding"/>
    <property type="evidence" value="ECO:0007669"/>
    <property type="project" value="UniProtKB-KW"/>
</dbReference>
<dbReference type="PANTHER" id="PTHR30349">
    <property type="entry name" value="PHAGE INTEGRASE-RELATED"/>
    <property type="match status" value="1"/>
</dbReference>
<dbReference type="InterPro" id="IPR050090">
    <property type="entry name" value="Tyrosine_recombinase_XerCD"/>
</dbReference>
<evidence type="ECO:0000256" key="3">
    <source>
        <dbReference type="ARBA" id="ARBA00023125"/>
    </source>
</evidence>
<accession>A0A158BUC0</accession>
<gene>
    <name evidence="5" type="ORF">AWB80_04077</name>
</gene>
<dbReference type="InterPro" id="IPR013762">
    <property type="entry name" value="Integrase-like_cat_sf"/>
</dbReference>
<sequence>MLNPPIKCAVLPAFILTETCDAADPLGIKRVIPAGAQRAEQTYHMREVAKAVDSHGGYPKWVKFNYNLLPLVLDSRGVLWDAATIYILARCQAHLNPDMTTFQSIAEDLSIFMRFLEEFEVDYLAFPRFKLQRPTYRFHGYLKNRILQRKTAPATAKRTMGSVIGFYRFLVAEGMLVPENPLWEDRDQYLTFKDARGLSISKRVNVTDVSIRAPKQLDPYDGCISDGERLRPLPQNEQEWLFEALAGLQNPEMLLIHLLVVTSGARIQTALTLRVADVRNELPDSAREFRCKAGPGTGIDTKNNKQLTIHIPRWVYEMLRKYAFSDRAAARRSRAKGGNNDDQYLFLTQQGSPYYQQKAESLRFDPDFDRRYRERGQALRMFIRDRVIPWVRQRHARDFHYKPHDLRATYGMNLTDVQLAAVERNEKTLSQARDFVRVRMGHESSATTDLYLNFRSNQATVYAAVDGHEAYFRDLIEKAWRGALNAEA</sequence>
<dbReference type="Gene3D" id="1.10.443.10">
    <property type="entry name" value="Intergrase catalytic core"/>
    <property type="match status" value="1"/>
</dbReference>
<keyword evidence="3" id="KW-0238">DNA-binding</keyword>
<dbReference type="GO" id="GO:0015074">
    <property type="term" value="P:DNA integration"/>
    <property type="evidence" value="ECO:0007669"/>
    <property type="project" value="UniProtKB-KW"/>
</dbReference>
<reference evidence="5" key="1">
    <citation type="submission" date="2016-01" db="EMBL/GenBank/DDBJ databases">
        <authorList>
            <person name="Peeters C."/>
        </authorList>
    </citation>
    <scope>NUCLEOTIDE SEQUENCE [LARGE SCALE GENOMIC DNA]</scope>
    <source>
        <strain evidence="5">LMG 29323</strain>
    </source>
</reference>
<proteinExistence type="inferred from homology"/>
<organism evidence="5 6">
    <name type="scientific">Caballeronia pedi</name>
    <dbReference type="NCBI Taxonomy" id="1777141"/>
    <lineage>
        <taxon>Bacteria</taxon>
        <taxon>Pseudomonadati</taxon>
        <taxon>Pseudomonadota</taxon>
        <taxon>Betaproteobacteria</taxon>
        <taxon>Burkholderiales</taxon>
        <taxon>Burkholderiaceae</taxon>
        <taxon>Caballeronia</taxon>
    </lineage>
</organism>
<evidence type="ECO:0000256" key="1">
    <source>
        <dbReference type="ARBA" id="ARBA00008857"/>
    </source>
</evidence>
<protein>
    <submittedName>
        <fullName evidence="5">Phage integrase family protein</fullName>
    </submittedName>
</protein>
<dbReference type="GO" id="GO:0006310">
    <property type="term" value="P:DNA recombination"/>
    <property type="evidence" value="ECO:0007669"/>
    <property type="project" value="UniProtKB-KW"/>
</dbReference>
<dbReference type="Proteomes" id="UP000054911">
    <property type="component" value="Unassembled WGS sequence"/>
</dbReference>